<dbReference type="GO" id="GO:0016020">
    <property type="term" value="C:membrane"/>
    <property type="evidence" value="ECO:0007669"/>
    <property type="project" value="UniProtKB-SubCell"/>
</dbReference>
<keyword evidence="5" id="KW-0472">Membrane</keyword>
<evidence type="ECO:0000256" key="4">
    <source>
        <dbReference type="ARBA" id="ARBA00022989"/>
    </source>
</evidence>
<feature type="signal peptide" evidence="6">
    <location>
        <begin position="1"/>
        <end position="21"/>
    </location>
</feature>
<feature type="non-terminal residue" evidence="8">
    <location>
        <position position="181"/>
    </location>
</feature>
<organism evidence="8 9">
    <name type="scientific">Gossypium darwinii</name>
    <name type="common">Darwin's cotton</name>
    <name type="synonym">Gossypium barbadense var. darwinii</name>
    <dbReference type="NCBI Taxonomy" id="34276"/>
    <lineage>
        <taxon>Eukaryota</taxon>
        <taxon>Viridiplantae</taxon>
        <taxon>Streptophyta</taxon>
        <taxon>Embryophyta</taxon>
        <taxon>Tracheophyta</taxon>
        <taxon>Spermatophyta</taxon>
        <taxon>Magnoliopsida</taxon>
        <taxon>eudicotyledons</taxon>
        <taxon>Gunneridae</taxon>
        <taxon>Pentapetalae</taxon>
        <taxon>rosids</taxon>
        <taxon>malvids</taxon>
        <taxon>Malvales</taxon>
        <taxon>Malvaceae</taxon>
        <taxon>Malvoideae</taxon>
        <taxon>Gossypium</taxon>
    </lineage>
</organism>
<dbReference type="AlphaFoldDB" id="A0A5D2B6F8"/>
<keyword evidence="4" id="KW-1133">Transmembrane helix</keyword>
<proteinExistence type="predicted"/>
<keyword evidence="3 6" id="KW-0732">Signal</keyword>
<reference evidence="8 9" key="1">
    <citation type="submission" date="2019-06" db="EMBL/GenBank/DDBJ databases">
        <title>WGS assembly of Gossypium darwinii.</title>
        <authorList>
            <person name="Chen Z.J."/>
            <person name="Sreedasyam A."/>
            <person name="Ando A."/>
            <person name="Song Q."/>
            <person name="De L."/>
            <person name="Hulse-Kemp A."/>
            <person name="Ding M."/>
            <person name="Ye W."/>
            <person name="Kirkbride R."/>
            <person name="Jenkins J."/>
            <person name="Plott C."/>
            <person name="Lovell J."/>
            <person name="Lin Y.-M."/>
            <person name="Vaughn R."/>
            <person name="Liu B."/>
            <person name="Li W."/>
            <person name="Simpson S."/>
            <person name="Scheffler B."/>
            <person name="Saski C."/>
            <person name="Grover C."/>
            <person name="Hu G."/>
            <person name="Conover J."/>
            <person name="Carlson J."/>
            <person name="Shu S."/>
            <person name="Boston L."/>
            <person name="Williams M."/>
            <person name="Peterson D."/>
            <person name="Mcgee K."/>
            <person name="Jones D."/>
            <person name="Wendel J."/>
            <person name="Stelly D."/>
            <person name="Grimwood J."/>
            <person name="Schmutz J."/>
        </authorList>
    </citation>
    <scope>NUCLEOTIDE SEQUENCE [LARGE SCALE GENOMIC DNA]</scope>
    <source>
        <strain evidence="8">1808015.09</strain>
    </source>
</reference>
<evidence type="ECO:0000313" key="8">
    <source>
        <dbReference type="EMBL" id="TYG52911.1"/>
    </source>
</evidence>
<evidence type="ECO:0000256" key="1">
    <source>
        <dbReference type="ARBA" id="ARBA00004167"/>
    </source>
</evidence>
<keyword evidence="2" id="KW-0812">Transmembrane</keyword>
<evidence type="ECO:0000256" key="2">
    <source>
        <dbReference type="ARBA" id="ARBA00022692"/>
    </source>
</evidence>
<comment type="subcellular location">
    <subcellularLocation>
        <location evidence="1">Membrane</location>
        <topology evidence="1">Single-pass membrane protein</topology>
    </subcellularLocation>
</comment>
<feature type="domain" description="Wall-associated receptor kinase galacturonan-binding" evidence="7">
    <location>
        <begin position="30"/>
        <end position="97"/>
    </location>
</feature>
<dbReference type="Proteomes" id="UP000323506">
    <property type="component" value="Chromosome D09"/>
</dbReference>
<accession>A0A5D2B6F8</accession>
<dbReference type="GO" id="GO:0030247">
    <property type="term" value="F:polysaccharide binding"/>
    <property type="evidence" value="ECO:0007669"/>
    <property type="project" value="InterPro"/>
</dbReference>
<evidence type="ECO:0000259" key="7">
    <source>
        <dbReference type="Pfam" id="PF13947"/>
    </source>
</evidence>
<dbReference type="EMBL" id="CM017709">
    <property type="protein sequence ID" value="TYG52911.1"/>
    <property type="molecule type" value="Genomic_DNA"/>
</dbReference>
<dbReference type="InterPro" id="IPR025287">
    <property type="entry name" value="WAK_GUB"/>
</dbReference>
<dbReference type="PANTHER" id="PTHR33138:SF72">
    <property type="entry name" value="WALL-ASSOCIATED RECEPTOR KINASE CARBOXY-TERMINAL PROTEIN"/>
    <property type="match status" value="1"/>
</dbReference>
<sequence length="181" mass="21047">MDALSSFSILFLLTIFQLSYAQDDFCFTSCTPFDCGKIFDISYPLWTDQHNRPSYYDFPNEGYTLKCRQNQPPVMMLNSEEFYMLHLNWSHGLLTIKRINNAFHYTKIAENITLFYYCQNSGGLNHRFSCRKGGKETSLMFFKEDKNECIGNSEQVEILIGKKAFDDLISEINSVNESLVE</sequence>
<name>A0A5D2B6F8_GOSDA</name>
<protein>
    <recommendedName>
        <fullName evidence="7">Wall-associated receptor kinase galacturonan-binding domain-containing protein</fullName>
    </recommendedName>
</protein>
<evidence type="ECO:0000256" key="6">
    <source>
        <dbReference type="SAM" id="SignalP"/>
    </source>
</evidence>
<evidence type="ECO:0000256" key="3">
    <source>
        <dbReference type="ARBA" id="ARBA00022729"/>
    </source>
</evidence>
<gene>
    <name evidence="8" type="ORF">ES288_D09G066600v1</name>
</gene>
<feature type="chain" id="PRO_5023105602" description="Wall-associated receptor kinase galacturonan-binding domain-containing protein" evidence="6">
    <location>
        <begin position="22"/>
        <end position="181"/>
    </location>
</feature>
<dbReference type="Pfam" id="PF13947">
    <property type="entry name" value="GUB_WAK_bind"/>
    <property type="match status" value="1"/>
</dbReference>
<dbReference type="PANTHER" id="PTHR33138">
    <property type="entry name" value="OS01G0690200 PROTEIN"/>
    <property type="match status" value="1"/>
</dbReference>
<evidence type="ECO:0000256" key="5">
    <source>
        <dbReference type="ARBA" id="ARBA00023136"/>
    </source>
</evidence>
<evidence type="ECO:0000313" key="9">
    <source>
        <dbReference type="Proteomes" id="UP000323506"/>
    </source>
</evidence>
<keyword evidence="9" id="KW-1185">Reference proteome</keyword>